<dbReference type="GO" id="GO:0005634">
    <property type="term" value="C:nucleus"/>
    <property type="evidence" value="ECO:0007669"/>
    <property type="project" value="TreeGrafter"/>
</dbReference>
<evidence type="ECO:0000256" key="3">
    <source>
        <dbReference type="ARBA" id="ARBA00022833"/>
    </source>
</evidence>
<dbReference type="PANTHER" id="PTHR34396:SF25">
    <property type="entry name" value="BOUNDARY ELEMENT ASSOCIATED FACTOR"/>
    <property type="match status" value="1"/>
</dbReference>
<evidence type="ECO:0000313" key="8">
    <source>
        <dbReference type="RefSeq" id="XP_029311328.1"/>
    </source>
</evidence>
<evidence type="ECO:0000256" key="4">
    <source>
        <dbReference type="PROSITE-ProRule" id="PRU00027"/>
    </source>
</evidence>
<feature type="domain" description="BED-type" evidence="6">
    <location>
        <begin position="194"/>
        <end position="247"/>
    </location>
</feature>
<feature type="region of interest" description="Disordered" evidence="5">
    <location>
        <begin position="249"/>
        <end position="274"/>
    </location>
</feature>
<feature type="region of interest" description="Disordered" evidence="5">
    <location>
        <begin position="335"/>
        <end position="378"/>
    </location>
</feature>
<dbReference type="GO" id="GO:0008270">
    <property type="term" value="F:zinc ion binding"/>
    <property type="evidence" value="ECO:0007669"/>
    <property type="project" value="UniProtKB-KW"/>
</dbReference>
<dbReference type="AlphaFoldDB" id="A0A6J2RK51"/>
<dbReference type="Proteomes" id="UP000504630">
    <property type="component" value="Chromosome 3"/>
</dbReference>
<reference evidence="8" key="1">
    <citation type="submission" date="2025-08" db="UniProtKB">
        <authorList>
            <consortium name="RefSeq"/>
        </authorList>
    </citation>
    <scope>IDENTIFICATION</scope>
</reference>
<accession>A0A6J2RK51</accession>
<dbReference type="InterPro" id="IPR003656">
    <property type="entry name" value="Znf_BED"/>
</dbReference>
<feature type="compositionally biased region" description="Polar residues" evidence="5">
    <location>
        <begin position="258"/>
        <end position="269"/>
    </location>
</feature>
<dbReference type="InterPro" id="IPR036236">
    <property type="entry name" value="Znf_C2H2_sf"/>
</dbReference>
<feature type="domain" description="BED-type" evidence="6">
    <location>
        <begin position="63"/>
        <end position="115"/>
    </location>
</feature>
<dbReference type="GeneID" id="115024068"/>
<name>A0A6J2RK51_COTGO</name>
<gene>
    <name evidence="8" type="primary">LOC115024068</name>
</gene>
<organism evidence="7 8">
    <name type="scientific">Cottoperca gobio</name>
    <name type="common">Frogmouth</name>
    <name type="synonym">Aphritis gobio</name>
    <dbReference type="NCBI Taxonomy" id="56716"/>
    <lineage>
        <taxon>Eukaryota</taxon>
        <taxon>Metazoa</taxon>
        <taxon>Chordata</taxon>
        <taxon>Craniata</taxon>
        <taxon>Vertebrata</taxon>
        <taxon>Euteleostomi</taxon>
        <taxon>Actinopterygii</taxon>
        <taxon>Neopterygii</taxon>
        <taxon>Teleostei</taxon>
        <taxon>Neoteleostei</taxon>
        <taxon>Acanthomorphata</taxon>
        <taxon>Eupercaria</taxon>
        <taxon>Perciformes</taxon>
        <taxon>Notothenioidei</taxon>
        <taxon>Bovichtidae</taxon>
        <taxon>Cottoperca</taxon>
    </lineage>
</organism>
<feature type="region of interest" description="Disordered" evidence="5">
    <location>
        <begin position="117"/>
        <end position="142"/>
    </location>
</feature>
<protein>
    <submittedName>
        <fullName evidence="8">Uncharacterized protein LOC115024068 isoform X2</fullName>
    </submittedName>
</protein>
<dbReference type="SUPFAM" id="SSF57667">
    <property type="entry name" value="beta-beta-alpha zinc fingers"/>
    <property type="match status" value="2"/>
</dbReference>
<evidence type="ECO:0000256" key="5">
    <source>
        <dbReference type="SAM" id="MobiDB-lite"/>
    </source>
</evidence>
<dbReference type="GO" id="GO:0006357">
    <property type="term" value="P:regulation of transcription by RNA polymerase II"/>
    <property type="evidence" value="ECO:0007669"/>
    <property type="project" value="TreeGrafter"/>
</dbReference>
<dbReference type="InterPro" id="IPR053031">
    <property type="entry name" value="Cuticle_assoc_protein"/>
</dbReference>
<feature type="compositionally biased region" description="Low complexity" evidence="5">
    <location>
        <begin position="117"/>
        <end position="134"/>
    </location>
</feature>
<dbReference type="GO" id="GO:1990837">
    <property type="term" value="F:sequence-specific double-stranded DNA binding"/>
    <property type="evidence" value="ECO:0007669"/>
    <property type="project" value="TreeGrafter"/>
</dbReference>
<dbReference type="Pfam" id="PF02892">
    <property type="entry name" value="zf-BED"/>
    <property type="match status" value="2"/>
</dbReference>
<dbReference type="PROSITE" id="PS50808">
    <property type="entry name" value="ZF_BED"/>
    <property type="match status" value="2"/>
</dbReference>
<sequence>MKMESDSEQFCSVEVALEDEDFDTLPSVNVAAINSILEGAQGAPVEQITDEEATDDRPVKRRRKRSLIWRHYEEMDSSSSARCRICMKLQSFEGGSTSNLLRHISKRHPEVFSQLVADRQQSSRSSNANSDTSTLPETIGATEKQRKFSALENGDSDTLNEAGINSAINGILEAAEQITHEEACDDRPVKYRRNKRSLIWRHYEHLDSLAAARCRICMKKLQCFEGGSTSNLHRHLSKRHPVVFSQLVADGKQPPPSRSSQSLNGSSKVSKAPAGENRVFRREWELIEALRRAQREEARALEHQRELLEKLRAVNAREAAADREEIESLRKAQLEEAKDLSRQREEVQKEKTELQRKEKELQQEREELVSFSRGQQAS</sequence>
<evidence type="ECO:0000259" key="6">
    <source>
        <dbReference type="PROSITE" id="PS50808"/>
    </source>
</evidence>
<dbReference type="PANTHER" id="PTHR34396">
    <property type="entry name" value="OS03G0264950 PROTEIN-RELATED"/>
    <property type="match status" value="1"/>
</dbReference>
<keyword evidence="7" id="KW-1185">Reference proteome</keyword>
<evidence type="ECO:0000256" key="2">
    <source>
        <dbReference type="ARBA" id="ARBA00022771"/>
    </source>
</evidence>
<keyword evidence="2 4" id="KW-0863">Zinc-finger</keyword>
<proteinExistence type="predicted"/>
<dbReference type="SMART" id="SM00614">
    <property type="entry name" value="ZnF_BED"/>
    <property type="match status" value="2"/>
</dbReference>
<feature type="compositionally biased region" description="Basic and acidic residues" evidence="5">
    <location>
        <begin position="335"/>
        <end position="368"/>
    </location>
</feature>
<dbReference type="RefSeq" id="XP_029311328.1">
    <property type="nucleotide sequence ID" value="XM_029455468.1"/>
</dbReference>
<keyword evidence="3" id="KW-0862">Zinc</keyword>
<evidence type="ECO:0000256" key="1">
    <source>
        <dbReference type="ARBA" id="ARBA00022723"/>
    </source>
</evidence>
<evidence type="ECO:0000313" key="7">
    <source>
        <dbReference type="Proteomes" id="UP000504630"/>
    </source>
</evidence>
<keyword evidence="1" id="KW-0479">Metal-binding</keyword>